<dbReference type="EMBL" id="DVMS01000116">
    <property type="protein sequence ID" value="HIU38815.1"/>
    <property type="molecule type" value="Genomic_DNA"/>
</dbReference>
<comment type="caution">
    <text evidence="1">The sequence shown here is derived from an EMBL/GenBank/DDBJ whole genome shotgun (WGS) entry which is preliminary data.</text>
</comment>
<name>A0A9D1LGL5_9BACT</name>
<protein>
    <submittedName>
        <fullName evidence="1">Uncharacterized protein</fullName>
    </submittedName>
</protein>
<organism evidence="1 2">
    <name type="scientific">Candidatus Limisoma intestinavium</name>
    <dbReference type="NCBI Taxonomy" id="2840856"/>
    <lineage>
        <taxon>Bacteria</taxon>
        <taxon>Pseudomonadati</taxon>
        <taxon>Bacteroidota</taxon>
        <taxon>Bacteroidia</taxon>
        <taxon>Bacteroidales</taxon>
        <taxon>Candidatus Limisoma</taxon>
    </lineage>
</organism>
<dbReference type="PROSITE" id="PS51257">
    <property type="entry name" value="PROKAR_LIPOPROTEIN"/>
    <property type="match status" value="1"/>
</dbReference>
<dbReference type="Proteomes" id="UP000824076">
    <property type="component" value="Unassembled WGS sequence"/>
</dbReference>
<reference evidence="1" key="2">
    <citation type="journal article" date="2021" name="PeerJ">
        <title>Extensive microbial diversity within the chicken gut microbiome revealed by metagenomics and culture.</title>
        <authorList>
            <person name="Gilroy R."/>
            <person name="Ravi A."/>
            <person name="Getino M."/>
            <person name="Pursley I."/>
            <person name="Horton D.L."/>
            <person name="Alikhan N.F."/>
            <person name="Baker D."/>
            <person name="Gharbi K."/>
            <person name="Hall N."/>
            <person name="Watson M."/>
            <person name="Adriaenssens E.M."/>
            <person name="Foster-Nyarko E."/>
            <person name="Jarju S."/>
            <person name="Secka A."/>
            <person name="Antonio M."/>
            <person name="Oren A."/>
            <person name="Chaudhuri R.R."/>
            <person name="La Ragione R."/>
            <person name="Hildebrand F."/>
            <person name="Pallen M.J."/>
        </authorList>
    </citation>
    <scope>NUCLEOTIDE SEQUENCE</scope>
    <source>
        <strain evidence="1">17073</strain>
    </source>
</reference>
<evidence type="ECO:0000313" key="1">
    <source>
        <dbReference type="EMBL" id="HIU38815.1"/>
    </source>
</evidence>
<sequence length="208" mass="24059">MLQHKSYIYEEIYPLGCNGSMLAAMALGGCGDDLNETEKKIAGKWHSLETIEFEETEESYAFDFTIDATDTYENDRTFKSEGELIVKVYPQWEETWETDAYYNVVTLTYSFSGEGTWSATEKGITTKGDADSFECELKEWKAIENDDIAEVTAEQYMTLMEDMIRELKHEFTKESTDKIEKLTDDTMAFSYTDEETGEEMEDEYVRVK</sequence>
<evidence type="ECO:0000313" key="2">
    <source>
        <dbReference type="Proteomes" id="UP000824076"/>
    </source>
</evidence>
<dbReference type="AlphaFoldDB" id="A0A9D1LGL5"/>
<proteinExistence type="predicted"/>
<accession>A0A9D1LGL5</accession>
<gene>
    <name evidence="1" type="ORF">IAD18_04015</name>
</gene>
<reference evidence="1" key="1">
    <citation type="submission" date="2020-10" db="EMBL/GenBank/DDBJ databases">
        <authorList>
            <person name="Gilroy R."/>
        </authorList>
    </citation>
    <scope>NUCLEOTIDE SEQUENCE</scope>
    <source>
        <strain evidence="1">17073</strain>
    </source>
</reference>